<proteinExistence type="predicted"/>
<feature type="compositionally biased region" description="Low complexity" evidence="1">
    <location>
        <begin position="111"/>
        <end position="120"/>
    </location>
</feature>
<protein>
    <submittedName>
        <fullName evidence="2">Uncharacterized protein</fullName>
    </submittedName>
</protein>
<evidence type="ECO:0000256" key="1">
    <source>
        <dbReference type="SAM" id="MobiDB-lite"/>
    </source>
</evidence>
<sequence>MQFVMSVSLRLRRWRFAVRNVIREPSSCVDGLHILETAVSLINLIGQNPSDIQPKSSLNDIPRPFIPSSASEEPKACDEITVAVDGGVTSRQLRRKRPSRTGGREPQVAMKSKSAGAGTGSAKGVNIGYWRDSEDPTADHKHAVIGFVDVHERLSTRIQPTTLSKGDVSDEYPFTSGPGGSWAAFDKIVFLDHLVGLDQLQVKEYVKIRAGKGELEGERVAAEKAAVREAVRRALQISTAEHGTNLLQVGHGPDLPEHLPHNRDAKRRRIEGGFTPASPSPSNSPVIEHTPVQPAPGGPQPLRHTVDILPGTRPTRILIGHWVKSNLPDPRDRHAVYGILGQNDMFRVKLVRETRDGRFMEGNFPAGAGALWIAYEEVAFEPHLKNLARSEIKEYCRVRQYQIDMGEKEGERTSNETKAVYEARARAAATNRKTPAPLSIVPAPPRLPGGYGEESDQTGQMGYGRTKLRQSHRLKAARTDNATRAGARQMSAIVEREIARIEVAQERAHQQAANRERAAVAAAQAAQAAAANIPGIAVSGRQQLHERDEMQRLNKVWARQESLRLRTNAEDEKMYAGVKYERKTHGSFTGKLVSQGILIKIDGEDYVEYRVLAKP</sequence>
<feature type="region of interest" description="Disordered" evidence="1">
    <location>
        <begin position="271"/>
        <end position="302"/>
    </location>
</feature>
<dbReference type="STRING" id="426428.A0A0D2YD01"/>
<reference evidence="2" key="2">
    <citation type="submission" date="2025-08" db="UniProtKB">
        <authorList>
            <consortium name="EnsemblFungi"/>
        </authorList>
    </citation>
    <scope>IDENTIFICATION</scope>
    <source>
        <strain evidence="2">4287 / CBS 123668 / FGSC 9935 / NRRL 34936</strain>
    </source>
</reference>
<name>A0A0D2YD01_FUSOF</name>
<feature type="region of interest" description="Disordered" evidence="1">
    <location>
        <begin position="89"/>
        <end position="120"/>
    </location>
</feature>
<feature type="compositionally biased region" description="Basic residues" evidence="1">
    <location>
        <begin position="466"/>
        <end position="476"/>
    </location>
</feature>
<dbReference type="AlphaFoldDB" id="A0A0D2YD01"/>
<accession>A0A0D2YD01</accession>
<dbReference type="Proteomes" id="UP000002489">
    <property type="component" value="Unassembled WGS sequence"/>
</dbReference>
<organism evidence="2 3">
    <name type="scientific">Fusarium oxysporum (strain Fo5176)</name>
    <name type="common">Fusarium vascular wilt</name>
    <dbReference type="NCBI Taxonomy" id="660025"/>
    <lineage>
        <taxon>Eukaryota</taxon>
        <taxon>Fungi</taxon>
        <taxon>Dikarya</taxon>
        <taxon>Ascomycota</taxon>
        <taxon>Pezizomycotina</taxon>
        <taxon>Sordariomycetes</taxon>
        <taxon>Hypocreomycetidae</taxon>
        <taxon>Hypocreales</taxon>
        <taxon>Nectriaceae</taxon>
        <taxon>Fusarium</taxon>
        <taxon>Fusarium oxysporum species complex</taxon>
    </lineage>
</organism>
<evidence type="ECO:0000313" key="2">
    <source>
        <dbReference type="EnsemblFungi" id="FOXG_14183P0"/>
    </source>
</evidence>
<evidence type="ECO:0000313" key="3">
    <source>
        <dbReference type="Proteomes" id="UP000002489"/>
    </source>
</evidence>
<feature type="region of interest" description="Disordered" evidence="1">
    <location>
        <begin position="431"/>
        <end position="487"/>
    </location>
</feature>
<gene>
    <name evidence="2" type="primary">28955378</name>
</gene>
<dbReference type="EnsemblFungi" id="FOXG_14183T0">
    <property type="protein sequence ID" value="FOXG_14183P0"/>
    <property type="gene ID" value="FOXG_14183"/>
</dbReference>
<dbReference type="VEuPathDB" id="FungiDB:FOXG_14183"/>
<reference evidence="3" key="1">
    <citation type="journal article" date="2012" name="Mol. Plant Microbe Interact.">
        <title>A highly conserved effector in Fusarium oxysporum is required for full virulence on Arabidopsis.</title>
        <authorList>
            <person name="Thatcher L.F."/>
            <person name="Gardiner D.M."/>
            <person name="Kazan K."/>
            <person name="Manners J."/>
        </authorList>
    </citation>
    <scope>NUCLEOTIDE SEQUENCE [LARGE SCALE GENOMIC DNA]</scope>
    <source>
        <strain evidence="3">Fo5176</strain>
    </source>
</reference>